<accession>A0A382JJZ8</accession>
<proteinExistence type="predicted"/>
<organism evidence="1">
    <name type="scientific">marine metagenome</name>
    <dbReference type="NCBI Taxonomy" id="408172"/>
    <lineage>
        <taxon>unclassified sequences</taxon>
        <taxon>metagenomes</taxon>
        <taxon>ecological metagenomes</taxon>
    </lineage>
</organism>
<reference evidence="1" key="1">
    <citation type="submission" date="2018-05" db="EMBL/GenBank/DDBJ databases">
        <authorList>
            <person name="Lanie J.A."/>
            <person name="Ng W.-L."/>
            <person name="Kazmierczak K.M."/>
            <person name="Andrzejewski T.M."/>
            <person name="Davidsen T.M."/>
            <person name="Wayne K.J."/>
            <person name="Tettelin H."/>
            <person name="Glass J.I."/>
            <person name="Rusch D."/>
            <person name="Podicherti R."/>
            <person name="Tsui H.-C.T."/>
            <person name="Winkler M.E."/>
        </authorList>
    </citation>
    <scope>NUCLEOTIDE SEQUENCE</scope>
</reference>
<name>A0A382JJZ8_9ZZZZ</name>
<protein>
    <submittedName>
        <fullName evidence="1">Uncharacterized protein</fullName>
    </submittedName>
</protein>
<dbReference type="AlphaFoldDB" id="A0A382JJZ8"/>
<evidence type="ECO:0000313" key="1">
    <source>
        <dbReference type="EMBL" id="SVC12015.1"/>
    </source>
</evidence>
<dbReference type="EMBL" id="UINC01074628">
    <property type="protein sequence ID" value="SVC12015.1"/>
    <property type="molecule type" value="Genomic_DNA"/>
</dbReference>
<gene>
    <name evidence="1" type="ORF">METZ01_LOCUS264869</name>
</gene>
<sequence>MSLRVAAVVTVYYPKSHADVIVTKFMKGWSTDQGFFEPEVRLVSMYLDHVLESDIGMDLAHEYGVPIYPSIRSALHAGSDKLDVDAVLLIGEHGDYPWNERQRHMYPRRYFFEQIAGVFAESGRSVPLFSDKHFAYDFRDALWMWNRAADLNIPLMAGSSLPLSWRDPWLEHEKE</sequence>
<feature type="non-terminal residue" evidence="1">
    <location>
        <position position="175"/>
    </location>
</feature>